<accession>A0ACB8VDJ6</accession>
<dbReference type="EMBL" id="CM041552">
    <property type="protein sequence ID" value="KAI3353629.1"/>
    <property type="molecule type" value="Genomic_DNA"/>
</dbReference>
<organism evidence="1 2">
    <name type="scientific">Scortum barcoo</name>
    <name type="common">barcoo grunter</name>
    <dbReference type="NCBI Taxonomy" id="214431"/>
    <lineage>
        <taxon>Eukaryota</taxon>
        <taxon>Metazoa</taxon>
        <taxon>Chordata</taxon>
        <taxon>Craniata</taxon>
        <taxon>Vertebrata</taxon>
        <taxon>Euteleostomi</taxon>
        <taxon>Actinopterygii</taxon>
        <taxon>Neopterygii</taxon>
        <taxon>Teleostei</taxon>
        <taxon>Neoteleostei</taxon>
        <taxon>Acanthomorphata</taxon>
        <taxon>Eupercaria</taxon>
        <taxon>Centrarchiformes</taxon>
        <taxon>Terapontoidei</taxon>
        <taxon>Terapontidae</taxon>
        <taxon>Scortum</taxon>
    </lineage>
</organism>
<evidence type="ECO:0000313" key="1">
    <source>
        <dbReference type="EMBL" id="KAI3353629.1"/>
    </source>
</evidence>
<gene>
    <name evidence="1" type="ORF">L3Q82_004883</name>
</gene>
<evidence type="ECO:0000313" key="2">
    <source>
        <dbReference type="Proteomes" id="UP000831701"/>
    </source>
</evidence>
<sequence>MSSPSSSSSSSSSSRRQWCYLCDLPKMPWTVVWDFSEVVCRGCVNYEGANQIEFLIASARQLKRTHGMQDGSVRSPGPSPNKHGAPGRGDPAAEGGRPHFDRGGRGGGGGGEGSAGRVPPNGLHRDGQPPPEVHRQSPSGSRRPMLGAAIPPSLVTQSIAGIPHGLLAGMPAGLTARTAPMSSPMIFPAPVLAEMSRRMGIAPFITPELERELSSSQGQAKAQVQVHSAGAGSNASKSTGLPSSSSGVSQTSPKPASSPARQPRPLTARSGGEPLGSSTSAEAATTAAALPHSGASELGSASASNAHSAGNTLSCTLCHERLEDTHFVQCPSVPGHRFCFPCTRVYIQGRRGDGEVYCPSGERCPLDNSANSPPWAFMQGEVSTILGNSGGGAASGAGTGPGPGPGAASSSTSGAGSGSGSGAGAGSADVTMYSSPSTMNSGLASMGSMGTINSYINLNPATASPAGMNMAYSTSSLSSSPLASMGSGPGHMSLSPVASSLSSGPLTQLGPAAPGSLGSLSHYQNVGQSMSQLAYTSTATLSRTGPKEIPPKPYRRSLTHAKPPYSYISLITMAIQQSGSKMLTLNEIYQWIMDLFPYYRENQQRWQNSIRHSLSFNDCFVKVARSPDKPGKGSYWTLHPQSGNMFENGCYLRRQKRFKIEDKMSKKGGKSQDGGSGKGGHGGDHLEDHSPTGGSEGADSAHSDNSHPGSSDDQPHPRNSLVPLDCPPLSSSHLHSPPVSLPPSSSTSSSIPPSSLSISATSSSSNPLLHSQSLAGSAHLLPSAMQQHMDLQSDALKSLDPHYNFNHPFSITNLMSNEQKMDLKSYQDQVMAYNSYTGGSPVGAKQIYDSPGPATMDSGAYYQTLYSRSMDEDRASILCQMTARDGAMCQTALLNLALLRYPNPTSQRSFGAAWSMEQWSFSCECDGPKVNAKFVFVERKKKNATFQLQTQHRLMRLTNSYLIQFI</sequence>
<name>A0ACB8VDJ6_9TELE</name>
<comment type="caution">
    <text evidence="1">The sequence shown here is derived from an EMBL/GenBank/DDBJ whole genome shotgun (WGS) entry which is preliminary data.</text>
</comment>
<protein>
    <submittedName>
        <fullName evidence="1">Uncharacterized protein</fullName>
    </submittedName>
</protein>
<dbReference type="Proteomes" id="UP000831701">
    <property type="component" value="Chromosome 22"/>
</dbReference>
<keyword evidence="2" id="KW-1185">Reference proteome</keyword>
<proteinExistence type="predicted"/>
<reference evidence="1" key="1">
    <citation type="submission" date="2022-04" db="EMBL/GenBank/DDBJ databases">
        <title>Jade perch genome.</title>
        <authorList>
            <person name="Chao B."/>
        </authorList>
    </citation>
    <scope>NUCLEOTIDE SEQUENCE</scope>
    <source>
        <strain evidence="1">CB-2022</strain>
    </source>
</reference>